<dbReference type="PANTHER" id="PTHR47338:SF5">
    <property type="entry name" value="ZN(II)2CYS6 TRANSCRIPTION FACTOR (EUROFUNG)"/>
    <property type="match status" value="1"/>
</dbReference>
<evidence type="ECO:0000256" key="5">
    <source>
        <dbReference type="ARBA" id="ARBA00023242"/>
    </source>
</evidence>
<evidence type="ECO:0000256" key="2">
    <source>
        <dbReference type="ARBA" id="ARBA00022723"/>
    </source>
</evidence>
<dbReference type="Proteomes" id="UP001479436">
    <property type="component" value="Unassembled WGS sequence"/>
</dbReference>
<evidence type="ECO:0000256" key="3">
    <source>
        <dbReference type="ARBA" id="ARBA00023015"/>
    </source>
</evidence>
<dbReference type="PROSITE" id="PS51257">
    <property type="entry name" value="PROKAR_LIPOPROTEIN"/>
    <property type="match status" value="1"/>
</dbReference>
<keyword evidence="2" id="KW-0479">Metal-binding</keyword>
<dbReference type="InterPro" id="IPR050815">
    <property type="entry name" value="TF_fung"/>
</dbReference>
<reference evidence="7 8" key="1">
    <citation type="submission" date="2023-04" db="EMBL/GenBank/DDBJ databases">
        <title>Genome of Basidiobolus ranarum AG-B5.</title>
        <authorList>
            <person name="Stajich J.E."/>
            <person name="Carter-House D."/>
            <person name="Gryganskyi A."/>
        </authorList>
    </citation>
    <scope>NUCLEOTIDE SEQUENCE [LARGE SCALE GENOMIC DNA]</scope>
    <source>
        <strain evidence="7 8">AG-B5</strain>
    </source>
</reference>
<keyword evidence="4" id="KW-0804">Transcription</keyword>
<dbReference type="PROSITE" id="PS00463">
    <property type="entry name" value="ZN2_CY6_FUNGAL_1"/>
    <property type="match status" value="1"/>
</dbReference>
<feature type="domain" description="Zn(2)-C6 fungal-type" evidence="6">
    <location>
        <begin position="17"/>
        <end position="47"/>
    </location>
</feature>
<keyword evidence="3" id="KW-0805">Transcription regulation</keyword>
<evidence type="ECO:0000256" key="1">
    <source>
        <dbReference type="ARBA" id="ARBA00004123"/>
    </source>
</evidence>
<sequence length="242" mass="28077">MLSIVRDSSSNTHSLQSCEECRRRKRKCSKTKPTCMNCIKNKTECVYKSPRKRGPPKGYMSGLRSTSFLIDQEHPEKKKKQTHNCLSERLEFEPKIPLRSLQFLSKSSILLPKIPPKLQIELIQTFLKSFSFSAPIFHHEYFFYRLHKQALPNFLLQTMFAIGGRFFLKTHELGITDSRIPEEWLDLVRNANFTETSMQLAQQQIFMEPNTYNAIALTLLSTMMYYDGENSIASTCLMMAAK</sequence>
<dbReference type="SMART" id="SM00066">
    <property type="entry name" value="GAL4"/>
    <property type="match status" value="1"/>
</dbReference>
<dbReference type="PROSITE" id="PS50048">
    <property type="entry name" value="ZN2_CY6_FUNGAL_2"/>
    <property type="match status" value="1"/>
</dbReference>
<keyword evidence="8" id="KW-1185">Reference proteome</keyword>
<comment type="caution">
    <text evidence="7">The sequence shown here is derived from an EMBL/GenBank/DDBJ whole genome shotgun (WGS) entry which is preliminary data.</text>
</comment>
<name>A0ABR2VUC6_9FUNG</name>
<dbReference type="SUPFAM" id="SSF57701">
    <property type="entry name" value="Zn2/Cys6 DNA-binding domain"/>
    <property type="match status" value="1"/>
</dbReference>
<accession>A0ABR2VUC6</accession>
<dbReference type="Pfam" id="PF00172">
    <property type="entry name" value="Zn_clus"/>
    <property type="match status" value="1"/>
</dbReference>
<dbReference type="EMBL" id="JASJQH010007707">
    <property type="protein sequence ID" value="KAK9702638.1"/>
    <property type="molecule type" value="Genomic_DNA"/>
</dbReference>
<keyword evidence="5" id="KW-0539">Nucleus</keyword>
<organism evidence="7 8">
    <name type="scientific">Basidiobolus ranarum</name>
    <dbReference type="NCBI Taxonomy" id="34480"/>
    <lineage>
        <taxon>Eukaryota</taxon>
        <taxon>Fungi</taxon>
        <taxon>Fungi incertae sedis</taxon>
        <taxon>Zoopagomycota</taxon>
        <taxon>Entomophthoromycotina</taxon>
        <taxon>Basidiobolomycetes</taxon>
        <taxon>Basidiobolales</taxon>
        <taxon>Basidiobolaceae</taxon>
        <taxon>Basidiobolus</taxon>
    </lineage>
</organism>
<evidence type="ECO:0000256" key="4">
    <source>
        <dbReference type="ARBA" id="ARBA00023163"/>
    </source>
</evidence>
<dbReference type="CDD" id="cd00067">
    <property type="entry name" value="GAL4"/>
    <property type="match status" value="1"/>
</dbReference>
<evidence type="ECO:0000313" key="8">
    <source>
        <dbReference type="Proteomes" id="UP001479436"/>
    </source>
</evidence>
<dbReference type="PANTHER" id="PTHR47338">
    <property type="entry name" value="ZN(II)2CYS6 TRANSCRIPTION FACTOR (EUROFUNG)-RELATED"/>
    <property type="match status" value="1"/>
</dbReference>
<dbReference type="Gene3D" id="4.10.240.10">
    <property type="entry name" value="Zn(2)-C6 fungal-type DNA-binding domain"/>
    <property type="match status" value="1"/>
</dbReference>
<dbReference type="CDD" id="cd12148">
    <property type="entry name" value="fungal_TF_MHR"/>
    <property type="match status" value="1"/>
</dbReference>
<gene>
    <name evidence="7" type="ORF">K7432_011137</name>
</gene>
<dbReference type="InterPro" id="IPR001138">
    <property type="entry name" value="Zn2Cys6_DnaBD"/>
</dbReference>
<protein>
    <recommendedName>
        <fullName evidence="6">Zn(2)-C6 fungal-type domain-containing protein</fullName>
    </recommendedName>
</protein>
<comment type="subcellular location">
    <subcellularLocation>
        <location evidence="1">Nucleus</location>
    </subcellularLocation>
</comment>
<evidence type="ECO:0000313" key="7">
    <source>
        <dbReference type="EMBL" id="KAK9702638.1"/>
    </source>
</evidence>
<dbReference type="InterPro" id="IPR036864">
    <property type="entry name" value="Zn2-C6_fun-type_DNA-bd_sf"/>
</dbReference>
<proteinExistence type="predicted"/>
<evidence type="ECO:0000259" key="6">
    <source>
        <dbReference type="PROSITE" id="PS50048"/>
    </source>
</evidence>